<feature type="region of interest" description="Disordered" evidence="4">
    <location>
        <begin position="245"/>
        <end position="268"/>
    </location>
</feature>
<dbReference type="OMA" id="HWSNELF"/>
<evidence type="ECO:0000313" key="7">
    <source>
        <dbReference type="Proteomes" id="UP000001396"/>
    </source>
</evidence>
<dbReference type="SMART" id="SM00220">
    <property type="entry name" value="S_TKc"/>
    <property type="match status" value="1"/>
</dbReference>
<dbReference type="STRING" id="670386.D3B0M0"/>
<evidence type="ECO:0000256" key="1">
    <source>
        <dbReference type="ARBA" id="ARBA00008874"/>
    </source>
</evidence>
<dbReference type="Pfam" id="PF00069">
    <property type="entry name" value="Pkinase"/>
    <property type="match status" value="1"/>
</dbReference>
<dbReference type="RefSeq" id="XP_020436955.1">
    <property type="nucleotide sequence ID" value="XM_020572838.1"/>
</dbReference>
<accession>D3B0M0</accession>
<organism evidence="6 7">
    <name type="scientific">Heterostelium pallidum (strain ATCC 26659 / Pp 5 / PN500)</name>
    <name type="common">Cellular slime mold</name>
    <name type="synonym">Polysphondylium pallidum</name>
    <dbReference type="NCBI Taxonomy" id="670386"/>
    <lineage>
        <taxon>Eukaryota</taxon>
        <taxon>Amoebozoa</taxon>
        <taxon>Evosea</taxon>
        <taxon>Eumycetozoa</taxon>
        <taxon>Dictyostelia</taxon>
        <taxon>Acytosteliales</taxon>
        <taxon>Acytosteliaceae</taxon>
        <taxon>Heterostelium</taxon>
    </lineage>
</organism>
<dbReference type="Gene3D" id="1.10.510.10">
    <property type="entry name" value="Transferase(Phosphotransferase) domain 1"/>
    <property type="match status" value="1"/>
</dbReference>
<protein>
    <recommendedName>
        <fullName evidence="5">Protein kinase domain-containing protein</fullName>
    </recommendedName>
</protein>
<feature type="compositionally biased region" description="Polar residues" evidence="4">
    <location>
        <begin position="157"/>
        <end position="171"/>
    </location>
</feature>
<feature type="region of interest" description="Disordered" evidence="4">
    <location>
        <begin position="154"/>
        <end position="216"/>
    </location>
</feature>
<name>D3B0M0_HETP5</name>
<dbReference type="InterPro" id="IPR011009">
    <property type="entry name" value="Kinase-like_dom_sf"/>
</dbReference>
<dbReference type="GeneID" id="31357364"/>
<dbReference type="InterPro" id="IPR051931">
    <property type="entry name" value="PAK3-like"/>
</dbReference>
<feature type="compositionally biased region" description="Low complexity" evidence="4">
    <location>
        <begin position="69"/>
        <end position="86"/>
    </location>
</feature>
<dbReference type="PANTHER" id="PTHR45832:SF22">
    <property type="entry name" value="SERINE_THREONINE-PROTEIN KINASE SAMKA-RELATED"/>
    <property type="match status" value="1"/>
</dbReference>
<evidence type="ECO:0000256" key="2">
    <source>
        <dbReference type="ARBA" id="ARBA00022741"/>
    </source>
</evidence>
<dbReference type="PROSITE" id="PS00108">
    <property type="entry name" value="PROTEIN_KINASE_ST"/>
    <property type="match status" value="1"/>
</dbReference>
<evidence type="ECO:0000256" key="3">
    <source>
        <dbReference type="ARBA" id="ARBA00022840"/>
    </source>
</evidence>
<feature type="compositionally biased region" description="Low complexity" evidence="4">
    <location>
        <begin position="183"/>
        <end position="199"/>
    </location>
</feature>
<proteinExistence type="inferred from homology"/>
<evidence type="ECO:0000256" key="4">
    <source>
        <dbReference type="SAM" id="MobiDB-lite"/>
    </source>
</evidence>
<dbReference type="SUPFAM" id="SSF56112">
    <property type="entry name" value="Protein kinase-like (PK-like)"/>
    <property type="match status" value="1"/>
</dbReference>
<dbReference type="AlphaFoldDB" id="D3B0M0"/>
<dbReference type="PROSITE" id="PS50011">
    <property type="entry name" value="PROTEIN_KINASE_DOM"/>
    <property type="match status" value="1"/>
</dbReference>
<evidence type="ECO:0000259" key="5">
    <source>
        <dbReference type="PROSITE" id="PS50011"/>
    </source>
</evidence>
<comment type="similarity">
    <text evidence="1">Belongs to the protein kinase superfamily. STE Ser/Thr protein kinase family. STE20 subfamily.</text>
</comment>
<dbReference type="InterPro" id="IPR000719">
    <property type="entry name" value="Prot_kinase_dom"/>
</dbReference>
<keyword evidence="3" id="KW-0067">ATP-binding</keyword>
<dbReference type="PANTHER" id="PTHR45832">
    <property type="entry name" value="SERINE/THREONINE-PROTEIN KINASE SAMKA-RELATED-RELATED"/>
    <property type="match status" value="1"/>
</dbReference>
<feature type="domain" description="Protein kinase" evidence="5">
    <location>
        <begin position="305"/>
        <end position="561"/>
    </location>
</feature>
<reference evidence="6 7" key="1">
    <citation type="journal article" date="2011" name="Genome Res.">
        <title>Phylogeny-wide analysis of social amoeba genomes highlights ancient origins for complex intercellular communication.</title>
        <authorList>
            <person name="Heidel A.J."/>
            <person name="Lawal H.M."/>
            <person name="Felder M."/>
            <person name="Schilde C."/>
            <person name="Helps N.R."/>
            <person name="Tunggal B."/>
            <person name="Rivero F."/>
            <person name="John U."/>
            <person name="Schleicher M."/>
            <person name="Eichinger L."/>
            <person name="Platzer M."/>
            <person name="Noegel A.A."/>
            <person name="Schaap P."/>
            <person name="Gloeckner G."/>
        </authorList>
    </citation>
    <scope>NUCLEOTIDE SEQUENCE [LARGE SCALE GENOMIC DNA]</scope>
    <source>
        <strain evidence="7">ATCC 26659 / Pp 5 / PN500</strain>
    </source>
</reference>
<comment type="caution">
    <text evidence="6">The sequence shown here is derived from an EMBL/GenBank/DDBJ whole genome shotgun (WGS) entry which is preliminary data.</text>
</comment>
<keyword evidence="2" id="KW-0547">Nucleotide-binding</keyword>
<feature type="compositionally biased region" description="Low complexity" evidence="4">
    <location>
        <begin position="245"/>
        <end position="256"/>
    </location>
</feature>
<dbReference type="Proteomes" id="UP000001396">
    <property type="component" value="Unassembled WGS sequence"/>
</dbReference>
<sequence length="589" mass="67585">MHKLVTFLKKKKDPTTPWLQIDKDDTRHKRPGSDSGNTQPRIRSSKKDANGANHGGNGTVSSKKKKQHLQQLHQQQQQQQLNNQQHMSSDEDSDDLIPEEVRSISKFIDFTKTERKWLVQTLNLSSEMIEENLQILLNVLNFLSRKEGVFYRHPCQANGNNQISSKPSSRRGTTDPAADTAVQPQQPTSLSSSGTSSPLRNSGTHISSQQQQLLQQQQQFNNNHQNVDGTNFSVQQLQSQLLQQQQQLTQSANNQQHLSPQPTRHRSDYNRIFIEPGKYYQFPDQESLAMARLVVEEEDPAKLFRIGTEMEIKGAYGTVYHVFYNNCQYNNVELALKKLDHKSERNRRNNLNEIALMRYLKHPNIVTYINSYEKNDEEIWMLMEYMDGGTIKEAIQNFSFTEKYVAYIIKQILHGLEYLHSLNIAHRDLKSANIMINSKAEVKIIDFGFSIDLTTLKADIHMCGSPYWMSPEQIQEKPHDCSVDIWSLGVMAAEMMKGVVPHHRSKIKAMFLASCVGIKFSRDKKYSSHWSNELFDFLAICLQMDSSKRPTPTTLLQHPFIATAATKQEMLDLLPLLFISKTISKYSIA</sequence>
<evidence type="ECO:0000313" key="6">
    <source>
        <dbReference type="EMBL" id="EFA84844.1"/>
    </source>
</evidence>
<feature type="compositionally biased region" description="Basic residues" evidence="4">
    <location>
        <begin position="1"/>
        <end position="12"/>
    </location>
</feature>
<dbReference type="InParanoid" id="D3B0M0"/>
<gene>
    <name evidence="6" type="primary">mkcE</name>
    <name evidence="6" type="ORF">PPL_01837</name>
</gene>
<dbReference type="GO" id="GO:0004672">
    <property type="term" value="F:protein kinase activity"/>
    <property type="evidence" value="ECO:0007669"/>
    <property type="project" value="InterPro"/>
</dbReference>
<dbReference type="EMBL" id="ADBJ01000008">
    <property type="protein sequence ID" value="EFA84844.1"/>
    <property type="molecule type" value="Genomic_DNA"/>
</dbReference>
<dbReference type="CDD" id="cd05122">
    <property type="entry name" value="PKc_STE"/>
    <property type="match status" value="1"/>
</dbReference>
<feature type="region of interest" description="Disordered" evidence="4">
    <location>
        <begin position="1"/>
        <end position="95"/>
    </location>
</feature>
<dbReference type="InterPro" id="IPR008271">
    <property type="entry name" value="Ser/Thr_kinase_AS"/>
</dbReference>
<keyword evidence="7" id="KW-1185">Reference proteome</keyword>
<dbReference type="FunCoup" id="D3B0M0">
    <property type="interactions" value="530"/>
</dbReference>
<dbReference type="GO" id="GO:0005524">
    <property type="term" value="F:ATP binding"/>
    <property type="evidence" value="ECO:0007669"/>
    <property type="project" value="UniProtKB-KW"/>
</dbReference>